<feature type="region of interest" description="Disordered" evidence="1">
    <location>
        <begin position="21"/>
        <end position="40"/>
    </location>
</feature>
<evidence type="ECO:0000313" key="3">
    <source>
        <dbReference type="EMBL" id="KAK7370659.1"/>
    </source>
</evidence>
<keyword evidence="2" id="KW-0732">Signal</keyword>
<feature type="chain" id="PRO_5042992317" evidence="2">
    <location>
        <begin position="18"/>
        <end position="112"/>
    </location>
</feature>
<keyword evidence="4" id="KW-1185">Reference proteome</keyword>
<proteinExistence type="predicted"/>
<evidence type="ECO:0000313" key="4">
    <source>
        <dbReference type="Proteomes" id="UP001386955"/>
    </source>
</evidence>
<dbReference type="AlphaFoldDB" id="A0AAN9NHS5"/>
<name>A0AAN9NHS5_PSOTE</name>
<sequence>MCAFLLSSFCLLQQSTTQQREKERKKQYARGEEEEEGDGRIHGFAPLFASATKILSSAGAKSARVGDFGFSSASDFIFVPLPLVKVRESFLHEISILFQTPDIYINSDHYNE</sequence>
<feature type="compositionally biased region" description="Basic and acidic residues" evidence="1">
    <location>
        <begin position="21"/>
        <end position="31"/>
    </location>
</feature>
<reference evidence="3 4" key="1">
    <citation type="submission" date="2024-01" db="EMBL/GenBank/DDBJ databases">
        <title>The genomes of 5 underutilized Papilionoideae crops provide insights into root nodulation and disease resistanc.</title>
        <authorList>
            <person name="Jiang F."/>
        </authorList>
    </citation>
    <scope>NUCLEOTIDE SEQUENCE [LARGE SCALE GENOMIC DNA]</scope>
    <source>
        <strain evidence="3">DUOXIRENSHENG_FW03</strain>
        <tissue evidence="3">Leaves</tissue>
    </source>
</reference>
<accession>A0AAN9NHS5</accession>
<dbReference type="EMBL" id="JAYMYS010000163">
    <property type="protein sequence ID" value="KAK7370659.1"/>
    <property type="molecule type" value="Genomic_DNA"/>
</dbReference>
<protein>
    <submittedName>
        <fullName evidence="3">Uncharacterized protein</fullName>
    </submittedName>
</protein>
<evidence type="ECO:0000256" key="1">
    <source>
        <dbReference type="SAM" id="MobiDB-lite"/>
    </source>
</evidence>
<comment type="caution">
    <text evidence="3">The sequence shown here is derived from an EMBL/GenBank/DDBJ whole genome shotgun (WGS) entry which is preliminary data.</text>
</comment>
<organism evidence="3 4">
    <name type="scientific">Psophocarpus tetragonolobus</name>
    <name type="common">Winged bean</name>
    <name type="synonym">Dolichos tetragonolobus</name>
    <dbReference type="NCBI Taxonomy" id="3891"/>
    <lineage>
        <taxon>Eukaryota</taxon>
        <taxon>Viridiplantae</taxon>
        <taxon>Streptophyta</taxon>
        <taxon>Embryophyta</taxon>
        <taxon>Tracheophyta</taxon>
        <taxon>Spermatophyta</taxon>
        <taxon>Magnoliopsida</taxon>
        <taxon>eudicotyledons</taxon>
        <taxon>Gunneridae</taxon>
        <taxon>Pentapetalae</taxon>
        <taxon>rosids</taxon>
        <taxon>fabids</taxon>
        <taxon>Fabales</taxon>
        <taxon>Fabaceae</taxon>
        <taxon>Papilionoideae</taxon>
        <taxon>50 kb inversion clade</taxon>
        <taxon>NPAAA clade</taxon>
        <taxon>indigoferoid/millettioid clade</taxon>
        <taxon>Phaseoleae</taxon>
        <taxon>Psophocarpus</taxon>
    </lineage>
</organism>
<evidence type="ECO:0000256" key="2">
    <source>
        <dbReference type="SAM" id="SignalP"/>
    </source>
</evidence>
<gene>
    <name evidence="3" type="ORF">VNO78_37387</name>
</gene>
<feature type="signal peptide" evidence="2">
    <location>
        <begin position="1"/>
        <end position="17"/>
    </location>
</feature>
<dbReference type="Proteomes" id="UP001386955">
    <property type="component" value="Unassembled WGS sequence"/>
</dbReference>